<dbReference type="PaxDb" id="2903-EOD34547"/>
<dbReference type="InterPro" id="IPR036013">
    <property type="entry name" value="Band_7/SPFH_dom_sf"/>
</dbReference>
<proteinExistence type="predicted"/>
<evidence type="ECO:0000313" key="3">
    <source>
        <dbReference type="EnsemblProtists" id="EOD34547"/>
    </source>
</evidence>
<dbReference type="Proteomes" id="UP000013827">
    <property type="component" value="Unassembled WGS sequence"/>
</dbReference>
<dbReference type="Gene3D" id="3.30.479.30">
    <property type="entry name" value="Band 7 domain"/>
    <property type="match status" value="1"/>
</dbReference>
<dbReference type="SMART" id="SM00244">
    <property type="entry name" value="PHB"/>
    <property type="match status" value="1"/>
</dbReference>
<sequence length="306" mass="33543">MEACGCVITSQDERKVVERCGKFEDVLDAGFSCVLPCLCQFVKGSISTRIQMLEINADTKTKDNVFVGIKVAVQYQVNGDSQSIQDAMYKLTNPRAQIESYVLDVVRSSVPKIDLDNVFLEKEEIAASIKEMLGETMGRFGYSILATPVTDIEPNLEVKRAMNEINKAKRLRQAAVDEGEAIKIRSIKEAEAEAARTEIQAKADAEAKFMQGQGIARQRQAIVSGLRDSVNCFKADVAGVDSKQVMDLLLVTQYFDMMKDVGGNSRSNAVFMNHSPGALQDLTQAIQGGFMSSLPAAPSFAQAQRH</sequence>
<dbReference type="CDD" id="cd03407">
    <property type="entry name" value="SPFH_like_u4"/>
    <property type="match status" value="1"/>
</dbReference>
<dbReference type="AlphaFoldDB" id="A0A0D3KFL2"/>
<protein>
    <recommendedName>
        <fullName evidence="2">Band 7 domain-containing protein</fullName>
    </recommendedName>
</protein>
<reference evidence="4" key="1">
    <citation type="journal article" date="2013" name="Nature">
        <title>Pan genome of the phytoplankton Emiliania underpins its global distribution.</title>
        <authorList>
            <person name="Read B.A."/>
            <person name="Kegel J."/>
            <person name="Klute M.J."/>
            <person name="Kuo A."/>
            <person name="Lefebvre S.C."/>
            <person name="Maumus F."/>
            <person name="Mayer C."/>
            <person name="Miller J."/>
            <person name="Monier A."/>
            <person name="Salamov A."/>
            <person name="Young J."/>
            <person name="Aguilar M."/>
            <person name="Claverie J.M."/>
            <person name="Frickenhaus S."/>
            <person name="Gonzalez K."/>
            <person name="Herman E.K."/>
            <person name="Lin Y.C."/>
            <person name="Napier J."/>
            <person name="Ogata H."/>
            <person name="Sarno A.F."/>
            <person name="Shmutz J."/>
            <person name="Schroeder D."/>
            <person name="de Vargas C."/>
            <person name="Verret F."/>
            <person name="von Dassow P."/>
            <person name="Valentin K."/>
            <person name="Van de Peer Y."/>
            <person name="Wheeler G."/>
            <person name="Dacks J.B."/>
            <person name="Delwiche C.F."/>
            <person name="Dyhrman S.T."/>
            <person name="Glockner G."/>
            <person name="John U."/>
            <person name="Richards T."/>
            <person name="Worden A.Z."/>
            <person name="Zhang X."/>
            <person name="Grigoriev I.V."/>
            <person name="Allen A.E."/>
            <person name="Bidle K."/>
            <person name="Borodovsky M."/>
            <person name="Bowler C."/>
            <person name="Brownlee C."/>
            <person name="Cock J.M."/>
            <person name="Elias M."/>
            <person name="Gladyshev V.N."/>
            <person name="Groth M."/>
            <person name="Guda C."/>
            <person name="Hadaegh A."/>
            <person name="Iglesias-Rodriguez M.D."/>
            <person name="Jenkins J."/>
            <person name="Jones B.M."/>
            <person name="Lawson T."/>
            <person name="Leese F."/>
            <person name="Lindquist E."/>
            <person name="Lobanov A."/>
            <person name="Lomsadze A."/>
            <person name="Malik S.B."/>
            <person name="Marsh M.E."/>
            <person name="Mackinder L."/>
            <person name="Mock T."/>
            <person name="Mueller-Roeber B."/>
            <person name="Pagarete A."/>
            <person name="Parker M."/>
            <person name="Probert I."/>
            <person name="Quesneville H."/>
            <person name="Raines C."/>
            <person name="Rensing S.A."/>
            <person name="Riano-Pachon D.M."/>
            <person name="Richier S."/>
            <person name="Rokitta S."/>
            <person name="Shiraiwa Y."/>
            <person name="Soanes D.M."/>
            <person name="van der Giezen M."/>
            <person name="Wahlund T.M."/>
            <person name="Williams B."/>
            <person name="Wilson W."/>
            <person name="Wolfe G."/>
            <person name="Wurch L.L."/>
        </authorList>
    </citation>
    <scope>NUCLEOTIDE SEQUENCE</scope>
</reference>
<keyword evidence="4" id="KW-1185">Reference proteome</keyword>
<dbReference type="GeneID" id="17279818"/>
<dbReference type="PANTHER" id="PTHR43327">
    <property type="entry name" value="STOMATIN-LIKE PROTEIN 2, MITOCHONDRIAL"/>
    <property type="match status" value="1"/>
</dbReference>
<dbReference type="EnsemblProtists" id="EOD34547">
    <property type="protein sequence ID" value="EOD34547"/>
    <property type="gene ID" value="EMIHUDRAFT_363433"/>
</dbReference>
<feature type="domain" description="Band 7" evidence="2">
    <location>
        <begin position="4"/>
        <end position="166"/>
    </location>
</feature>
<evidence type="ECO:0000259" key="2">
    <source>
        <dbReference type="SMART" id="SM00244"/>
    </source>
</evidence>
<dbReference type="STRING" id="2903.R1DHQ1"/>
<evidence type="ECO:0000313" key="4">
    <source>
        <dbReference type="Proteomes" id="UP000013827"/>
    </source>
</evidence>
<accession>A0A0D3KFL2</accession>
<dbReference type="SUPFAM" id="SSF117892">
    <property type="entry name" value="Band 7/SPFH domain"/>
    <property type="match status" value="1"/>
</dbReference>
<dbReference type="Pfam" id="PF01145">
    <property type="entry name" value="Band_7"/>
    <property type="match status" value="1"/>
</dbReference>
<name>A0A0D3KFL2_EMIH1</name>
<reference evidence="3" key="2">
    <citation type="submission" date="2024-10" db="UniProtKB">
        <authorList>
            <consortium name="EnsemblProtists"/>
        </authorList>
    </citation>
    <scope>IDENTIFICATION</scope>
</reference>
<dbReference type="InterPro" id="IPR001107">
    <property type="entry name" value="Band_7"/>
</dbReference>
<dbReference type="RefSeq" id="XP_005786976.1">
    <property type="nucleotide sequence ID" value="XM_005786919.1"/>
</dbReference>
<dbReference type="OMA" id="AFYRFSN"/>
<dbReference type="eggNOG" id="KOG2620">
    <property type="taxonomic scope" value="Eukaryota"/>
</dbReference>
<feature type="coiled-coil region" evidence="1">
    <location>
        <begin position="158"/>
        <end position="207"/>
    </location>
</feature>
<keyword evidence="1" id="KW-0175">Coiled coil</keyword>
<evidence type="ECO:0000256" key="1">
    <source>
        <dbReference type="SAM" id="Coils"/>
    </source>
</evidence>
<dbReference type="PANTHER" id="PTHR43327:SF10">
    <property type="entry name" value="STOMATIN-LIKE PROTEIN 2, MITOCHONDRIAL"/>
    <property type="match status" value="1"/>
</dbReference>
<dbReference type="InterPro" id="IPR050710">
    <property type="entry name" value="Band7/mec-2_domain"/>
</dbReference>
<dbReference type="KEGG" id="ehx:EMIHUDRAFT_363433"/>
<dbReference type="HOGENOM" id="CLU_024949_5_1_1"/>
<organism evidence="3 4">
    <name type="scientific">Emiliania huxleyi (strain CCMP1516)</name>
    <dbReference type="NCBI Taxonomy" id="280463"/>
    <lineage>
        <taxon>Eukaryota</taxon>
        <taxon>Haptista</taxon>
        <taxon>Haptophyta</taxon>
        <taxon>Prymnesiophyceae</taxon>
        <taxon>Isochrysidales</taxon>
        <taxon>Noelaerhabdaceae</taxon>
        <taxon>Emiliania</taxon>
    </lineage>
</organism>